<dbReference type="AlphaFoldDB" id="A0A1H5ZEZ9"/>
<dbReference type="Proteomes" id="UP000236723">
    <property type="component" value="Unassembled WGS sequence"/>
</dbReference>
<feature type="region of interest" description="Disordered" evidence="1">
    <location>
        <begin position="100"/>
        <end position="140"/>
    </location>
</feature>
<feature type="transmembrane region" description="Helical" evidence="2">
    <location>
        <begin position="144"/>
        <end position="167"/>
    </location>
</feature>
<feature type="compositionally biased region" description="Basic and acidic residues" evidence="1">
    <location>
        <begin position="230"/>
        <end position="249"/>
    </location>
</feature>
<organism evidence="3 4">
    <name type="scientific">Thermomonospora echinospora</name>
    <dbReference type="NCBI Taxonomy" id="1992"/>
    <lineage>
        <taxon>Bacteria</taxon>
        <taxon>Bacillati</taxon>
        <taxon>Actinomycetota</taxon>
        <taxon>Actinomycetes</taxon>
        <taxon>Streptosporangiales</taxon>
        <taxon>Thermomonosporaceae</taxon>
        <taxon>Thermomonospora</taxon>
    </lineage>
</organism>
<keyword evidence="2" id="KW-0472">Membrane</keyword>
<feature type="region of interest" description="Disordered" evidence="1">
    <location>
        <begin position="1"/>
        <end position="26"/>
    </location>
</feature>
<evidence type="ECO:0000256" key="2">
    <source>
        <dbReference type="SAM" id="Phobius"/>
    </source>
</evidence>
<gene>
    <name evidence="3" type="ORF">SAMN04489712_104477</name>
</gene>
<keyword evidence="2" id="KW-0812">Transmembrane</keyword>
<feature type="compositionally biased region" description="Acidic residues" evidence="1">
    <location>
        <begin position="316"/>
        <end position="327"/>
    </location>
</feature>
<protein>
    <submittedName>
        <fullName evidence="3">Uncharacterized protein</fullName>
    </submittedName>
</protein>
<feature type="region of interest" description="Disordered" evidence="1">
    <location>
        <begin position="167"/>
        <end position="345"/>
    </location>
</feature>
<evidence type="ECO:0000313" key="3">
    <source>
        <dbReference type="EMBL" id="SEG33966.1"/>
    </source>
</evidence>
<feature type="compositionally biased region" description="Low complexity" evidence="1">
    <location>
        <begin position="328"/>
        <end position="338"/>
    </location>
</feature>
<name>A0A1H5ZEZ9_9ACTN</name>
<keyword evidence="2" id="KW-1133">Transmembrane helix</keyword>
<feature type="compositionally biased region" description="Low complexity" evidence="1">
    <location>
        <begin position="1"/>
        <end position="15"/>
    </location>
</feature>
<feature type="compositionally biased region" description="Basic and acidic residues" evidence="1">
    <location>
        <begin position="103"/>
        <end position="114"/>
    </location>
</feature>
<dbReference type="OrthoDB" id="3481878at2"/>
<proteinExistence type="predicted"/>
<accession>A0A1H5ZEZ9</accession>
<dbReference type="EMBL" id="FNVO01000004">
    <property type="protein sequence ID" value="SEG33966.1"/>
    <property type="molecule type" value="Genomic_DNA"/>
</dbReference>
<reference evidence="4" key="1">
    <citation type="submission" date="2016-10" db="EMBL/GenBank/DDBJ databases">
        <authorList>
            <person name="Varghese N."/>
            <person name="Submissions S."/>
        </authorList>
    </citation>
    <scope>NUCLEOTIDE SEQUENCE [LARGE SCALE GENOMIC DNA]</scope>
    <source>
        <strain evidence="4">DSM 43163</strain>
    </source>
</reference>
<evidence type="ECO:0000256" key="1">
    <source>
        <dbReference type="SAM" id="MobiDB-lite"/>
    </source>
</evidence>
<evidence type="ECO:0000313" key="4">
    <source>
        <dbReference type="Proteomes" id="UP000236723"/>
    </source>
</evidence>
<keyword evidence="4" id="KW-1185">Reference proteome</keyword>
<sequence length="345" mass="35152">MTERSGGAPDPADSPAGGGDAGTAQPAPAFWNLAAVRRSDAVVEALATRRALPADPADGAGIADLLDPAAAAGPADLAGWQNDPAARLLRALIADVDAGAPEPLDHRRSCRPPEQHVPPGRHPRAGGPDDEPGPGGGQRRGSRVIVLLGVVGPLLTGVLATTGVAAAQSGLAERPGPGSGAGERADRGREPQAGARSGGERPDAAPVRGGTPLAAVHGTGWTWPQARPVMARERRDDEKASGQGRDDRKAPRRLPPRTSEPPAADPWQERSPAGDPGEDEPRGAAPEPGGARPFVRPQPQPQPPQTPQDQPGTGEDTNDEQPTDPDEASPAAPADPADLTGPESL</sequence>
<dbReference type="RefSeq" id="WP_103937892.1">
    <property type="nucleotide sequence ID" value="NZ_FNVO01000004.1"/>
</dbReference>
<feature type="compositionally biased region" description="Pro residues" evidence="1">
    <location>
        <begin position="296"/>
        <end position="306"/>
    </location>
</feature>